<dbReference type="InterPro" id="IPR002195">
    <property type="entry name" value="Dihydroorotase_CS"/>
</dbReference>
<reference evidence="8 9" key="1">
    <citation type="submission" date="2020-11" db="EMBL/GenBank/DDBJ databases">
        <title>Treponema Peruensis nv. sp., first commensal Treponema isolated from human feces.</title>
        <authorList>
            <person name="Belkhou C."/>
            <person name="Raes J."/>
        </authorList>
    </citation>
    <scope>NUCLEOTIDE SEQUENCE [LARGE SCALE GENOMIC DNA]</scope>
    <source>
        <strain evidence="8 9">RCC2812</strain>
    </source>
</reference>
<gene>
    <name evidence="8" type="ORF">IWA51_01260</name>
</gene>
<dbReference type="KEGG" id="tper:IWA51_01260"/>
<sequence length="434" mass="47015">MLLIYNARLVDKNIDIKNSAVLIEKNKIAGFPSKTNVQMLLKDPKVSSFNARGLTLMPSFIDMHAHFRDPGLTQKEDIETGSKAAAAGGYGLLVLMPNTNPVISSQEAALANDKKAADLGFADVIQSVSITKDFDGKTISHLEELNAKSVPVITEDGKEVADSDIMFRAMCTAAKKKLIVACHCEDPSLAAAARPLRKEALEQASADKGRAVKLLKQADEILQLAEDCATFRNIRLAEQSGCRLHLCHVSTAKCIEAVHRAKKEGIKVTCEITPHHLGLSENKTNIFHIVNPPLRSESDRKALVKALLDGTADVISTDHAPHTSEDKAAGSPGFSGLETSFAVCNTVLVKQNGMKLKKLSELMSAKPAEILGIKNRGLLQEGFDASLVLVDPDRQWTVRGEEFASKGKYTPLEGKKLTGTISATFLHGKIVYQE</sequence>
<feature type="domain" description="Amidohydrolase-related" evidence="7">
    <location>
        <begin position="55"/>
        <end position="431"/>
    </location>
</feature>
<dbReference type="CDD" id="cd01317">
    <property type="entry name" value="DHOase_IIa"/>
    <property type="match status" value="1"/>
</dbReference>
<dbReference type="InterPro" id="IPR006680">
    <property type="entry name" value="Amidohydro-rel"/>
</dbReference>
<dbReference type="Proteomes" id="UP000595224">
    <property type="component" value="Chromosome"/>
</dbReference>
<dbReference type="InterPro" id="IPR011059">
    <property type="entry name" value="Metal-dep_hydrolase_composite"/>
</dbReference>
<comment type="cofactor">
    <cofactor evidence="1">
        <name>Zn(2+)</name>
        <dbReference type="ChEBI" id="CHEBI:29105"/>
    </cofactor>
</comment>
<dbReference type="PROSITE" id="PS00483">
    <property type="entry name" value="DIHYDROOROTASE_2"/>
    <property type="match status" value="1"/>
</dbReference>
<keyword evidence="5" id="KW-0378">Hydrolase</keyword>
<keyword evidence="6" id="KW-0665">Pyrimidine biosynthesis</keyword>
<comment type="similarity">
    <text evidence="3">Belongs to the metallo-dependent hydrolases superfamily. DHOase family. Class I DHOase subfamily.</text>
</comment>
<proteinExistence type="inferred from homology"/>
<dbReference type="InterPro" id="IPR050138">
    <property type="entry name" value="DHOase/Allantoinase_Hydrolase"/>
</dbReference>
<dbReference type="GO" id="GO:0004151">
    <property type="term" value="F:dihydroorotase activity"/>
    <property type="evidence" value="ECO:0007669"/>
    <property type="project" value="InterPro"/>
</dbReference>
<dbReference type="GO" id="GO:0006221">
    <property type="term" value="P:pyrimidine nucleotide biosynthetic process"/>
    <property type="evidence" value="ECO:0007669"/>
    <property type="project" value="UniProtKB-KW"/>
</dbReference>
<comment type="function">
    <text evidence="2">Catalyzes the reversible cyclization of carbamoyl aspartate to dihydroorotate.</text>
</comment>
<dbReference type="RefSeq" id="WP_198442855.1">
    <property type="nucleotide sequence ID" value="NZ_CBCSHE010000013.1"/>
</dbReference>
<dbReference type="GO" id="GO:0006145">
    <property type="term" value="P:purine nucleobase catabolic process"/>
    <property type="evidence" value="ECO:0007669"/>
    <property type="project" value="TreeGrafter"/>
</dbReference>
<dbReference type="SUPFAM" id="SSF51338">
    <property type="entry name" value="Composite domain of metallo-dependent hydrolases"/>
    <property type="match status" value="1"/>
</dbReference>
<evidence type="ECO:0000256" key="3">
    <source>
        <dbReference type="ARBA" id="ARBA00010286"/>
    </source>
</evidence>
<keyword evidence="9" id="KW-1185">Reference proteome</keyword>
<evidence type="ECO:0000313" key="8">
    <source>
        <dbReference type="EMBL" id="QQA01276.1"/>
    </source>
</evidence>
<dbReference type="PANTHER" id="PTHR43668">
    <property type="entry name" value="ALLANTOINASE"/>
    <property type="match status" value="1"/>
</dbReference>
<evidence type="ECO:0000259" key="7">
    <source>
        <dbReference type="Pfam" id="PF01979"/>
    </source>
</evidence>
<dbReference type="PROSITE" id="PS00482">
    <property type="entry name" value="DIHYDROOROTASE_1"/>
    <property type="match status" value="1"/>
</dbReference>
<dbReference type="InterPro" id="IPR004722">
    <property type="entry name" value="DHOase"/>
</dbReference>
<dbReference type="InterPro" id="IPR032466">
    <property type="entry name" value="Metal_Hydrolase"/>
</dbReference>
<organism evidence="8 9">
    <name type="scientific">Treponema peruense</name>
    <dbReference type="NCBI Taxonomy" id="2787628"/>
    <lineage>
        <taxon>Bacteria</taxon>
        <taxon>Pseudomonadati</taxon>
        <taxon>Spirochaetota</taxon>
        <taxon>Spirochaetia</taxon>
        <taxon>Spirochaetales</taxon>
        <taxon>Treponemataceae</taxon>
        <taxon>Treponema</taxon>
    </lineage>
</organism>
<evidence type="ECO:0000256" key="2">
    <source>
        <dbReference type="ARBA" id="ARBA00002368"/>
    </source>
</evidence>
<dbReference type="GO" id="GO:0005737">
    <property type="term" value="C:cytoplasm"/>
    <property type="evidence" value="ECO:0007669"/>
    <property type="project" value="TreeGrafter"/>
</dbReference>
<evidence type="ECO:0000256" key="5">
    <source>
        <dbReference type="ARBA" id="ARBA00022801"/>
    </source>
</evidence>
<dbReference type="Pfam" id="PF01979">
    <property type="entry name" value="Amidohydro_1"/>
    <property type="match status" value="1"/>
</dbReference>
<protein>
    <submittedName>
        <fullName evidence="8">Dihydroorotase</fullName>
    </submittedName>
</protein>
<dbReference type="Gene3D" id="3.20.20.140">
    <property type="entry name" value="Metal-dependent hydrolases"/>
    <property type="match status" value="1"/>
</dbReference>
<name>A0A7T3RDR6_9SPIR</name>
<dbReference type="EMBL" id="CP064936">
    <property type="protein sequence ID" value="QQA01276.1"/>
    <property type="molecule type" value="Genomic_DNA"/>
</dbReference>
<dbReference type="NCBIfam" id="TIGR00857">
    <property type="entry name" value="pyrC_multi"/>
    <property type="match status" value="1"/>
</dbReference>
<dbReference type="AlphaFoldDB" id="A0A7T3RDR6"/>
<evidence type="ECO:0000313" key="9">
    <source>
        <dbReference type="Proteomes" id="UP000595224"/>
    </source>
</evidence>
<keyword evidence="4" id="KW-0479">Metal-binding</keyword>
<accession>A0A7T3RDR6</accession>
<evidence type="ECO:0000256" key="1">
    <source>
        <dbReference type="ARBA" id="ARBA00001947"/>
    </source>
</evidence>
<evidence type="ECO:0000256" key="6">
    <source>
        <dbReference type="ARBA" id="ARBA00022975"/>
    </source>
</evidence>
<dbReference type="GO" id="GO:0046872">
    <property type="term" value="F:metal ion binding"/>
    <property type="evidence" value="ECO:0007669"/>
    <property type="project" value="UniProtKB-KW"/>
</dbReference>
<dbReference type="SUPFAM" id="SSF51556">
    <property type="entry name" value="Metallo-dependent hydrolases"/>
    <property type="match status" value="1"/>
</dbReference>
<dbReference type="PANTHER" id="PTHR43668:SF2">
    <property type="entry name" value="ALLANTOINASE"/>
    <property type="match status" value="1"/>
</dbReference>
<evidence type="ECO:0000256" key="4">
    <source>
        <dbReference type="ARBA" id="ARBA00022723"/>
    </source>
</evidence>
<dbReference type="GO" id="GO:0004038">
    <property type="term" value="F:allantoinase activity"/>
    <property type="evidence" value="ECO:0007669"/>
    <property type="project" value="TreeGrafter"/>
</dbReference>